<evidence type="ECO:0000313" key="1">
    <source>
        <dbReference type="EMBL" id="CAH8294178.1"/>
    </source>
</evidence>
<dbReference type="Proteomes" id="UP001642260">
    <property type="component" value="Unassembled WGS sequence"/>
</dbReference>
<dbReference type="EMBL" id="CAKOAT010048600">
    <property type="protein sequence ID" value="CAH8294178.1"/>
    <property type="molecule type" value="Genomic_DNA"/>
</dbReference>
<comment type="caution">
    <text evidence="1">The sequence shown here is derived from an EMBL/GenBank/DDBJ whole genome shotgun (WGS) entry which is preliminary data.</text>
</comment>
<sequence>MNFNSSNDSLHLLLRESLHVSSYASLSYATPAMLVKPLGSECVGIAVVIERNSVVLGSHTGSSKTRDVMYRVRT</sequence>
<proteinExistence type="predicted"/>
<evidence type="ECO:0000313" key="2">
    <source>
        <dbReference type="Proteomes" id="UP001642260"/>
    </source>
</evidence>
<accession>A0ABC8IR23</accession>
<reference evidence="1 2" key="1">
    <citation type="submission" date="2022-03" db="EMBL/GenBank/DDBJ databases">
        <authorList>
            <person name="Macdonald S."/>
            <person name="Ahmed S."/>
            <person name="Newling K."/>
        </authorList>
    </citation>
    <scope>NUCLEOTIDE SEQUENCE [LARGE SCALE GENOMIC DNA]</scope>
</reference>
<name>A0ABC8IR23_ERUVS</name>
<dbReference type="AlphaFoldDB" id="A0ABC8IR23"/>
<evidence type="ECO:0008006" key="3">
    <source>
        <dbReference type="Google" id="ProtNLM"/>
    </source>
</evidence>
<keyword evidence="2" id="KW-1185">Reference proteome</keyword>
<protein>
    <recommendedName>
        <fullName evidence="3">CMP/dCMP-type deaminase domain-containing protein</fullName>
    </recommendedName>
</protein>
<organism evidence="1 2">
    <name type="scientific">Eruca vesicaria subsp. sativa</name>
    <name type="common">Garden rocket</name>
    <name type="synonym">Eruca sativa</name>
    <dbReference type="NCBI Taxonomy" id="29727"/>
    <lineage>
        <taxon>Eukaryota</taxon>
        <taxon>Viridiplantae</taxon>
        <taxon>Streptophyta</taxon>
        <taxon>Embryophyta</taxon>
        <taxon>Tracheophyta</taxon>
        <taxon>Spermatophyta</taxon>
        <taxon>Magnoliopsida</taxon>
        <taxon>eudicotyledons</taxon>
        <taxon>Gunneridae</taxon>
        <taxon>Pentapetalae</taxon>
        <taxon>rosids</taxon>
        <taxon>malvids</taxon>
        <taxon>Brassicales</taxon>
        <taxon>Brassicaceae</taxon>
        <taxon>Brassiceae</taxon>
        <taxon>Eruca</taxon>
    </lineage>
</organism>
<gene>
    <name evidence="1" type="ORF">ERUC_LOCUS1723</name>
</gene>